<dbReference type="AlphaFoldDB" id="A0A5D3BEE2"/>
<dbReference type="Proteomes" id="UP000321947">
    <property type="component" value="Unassembled WGS sequence"/>
</dbReference>
<dbReference type="InterPro" id="IPR001841">
    <property type="entry name" value="Znf_RING"/>
</dbReference>
<keyword evidence="2 4" id="KW-0863">Zinc-finger</keyword>
<keyword evidence="5" id="KW-0472">Membrane</keyword>
<protein>
    <submittedName>
        <fullName evidence="7">RING-H2 finger protein ATL64-like</fullName>
    </submittedName>
</protein>
<dbReference type="SMART" id="SM00184">
    <property type="entry name" value="RING"/>
    <property type="match status" value="1"/>
</dbReference>
<dbReference type="UniPathway" id="UPA00143"/>
<dbReference type="EMBL" id="SSTD01018933">
    <property type="protein sequence ID" value="TYJ97404.1"/>
    <property type="molecule type" value="Genomic_DNA"/>
</dbReference>
<dbReference type="PANTHER" id="PTHR45798:SF88">
    <property type="entry name" value="RING-H2 FINGER PROTEIN ATL61-RELATED"/>
    <property type="match status" value="1"/>
</dbReference>
<proteinExistence type="predicted"/>
<evidence type="ECO:0000256" key="3">
    <source>
        <dbReference type="ARBA" id="ARBA00022833"/>
    </source>
</evidence>
<organism evidence="7 8">
    <name type="scientific">Cucumis melo var. makuwa</name>
    <name type="common">Oriental melon</name>
    <dbReference type="NCBI Taxonomy" id="1194695"/>
    <lineage>
        <taxon>Eukaryota</taxon>
        <taxon>Viridiplantae</taxon>
        <taxon>Streptophyta</taxon>
        <taxon>Embryophyta</taxon>
        <taxon>Tracheophyta</taxon>
        <taxon>Spermatophyta</taxon>
        <taxon>Magnoliopsida</taxon>
        <taxon>eudicotyledons</taxon>
        <taxon>Gunneridae</taxon>
        <taxon>Pentapetalae</taxon>
        <taxon>rosids</taxon>
        <taxon>fabids</taxon>
        <taxon>Cucurbitales</taxon>
        <taxon>Cucurbitaceae</taxon>
        <taxon>Benincaseae</taxon>
        <taxon>Cucumis</taxon>
    </lineage>
</organism>
<dbReference type="GO" id="GO:0008270">
    <property type="term" value="F:zinc ion binding"/>
    <property type="evidence" value="ECO:0007669"/>
    <property type="project" value="UniProtKB-KW"/>
</dbReference>
<name>A0A5D3BEE2_CUCMM</name>
<evidence type="ECO:0000313" key="7">
    <source>
        <dbReference type="EMBL" id="TYJ97404.1"/>
    </source>
</evidence>
<feature type="domain" description="RING-type" evidence="6">
    <location>
        <begin position="89"/>
        <end position="131"/>
    </location>
</feature>
<evidence type="ECO:0000313" key="8">
    <source>
        <dbReference type="Proteomes" id="UP000321947"/>
    </source>
</evidence>
<dbReference type="SUPFAM" id="SSF57850">
    <property type="entry name" value="RING/U-box"/>
    <property type="match status" value="1"/>
</dbReference>
<comment type="caution">
    <text evidence="7">The sequence shown here is derived from an EMBL/GenBank/DDBJ whole genome shotgun (WGS) entry which is preliminary data.</text>
</comment>
<accession>A0A5D3BEE2</accession>
<sequence length="156" mass="17304">MSSPILLPFLLPLPPSPVPPLHSPIVLPRSIEDLLMLSMLLLLVLILVITILCGKRSAKSDEEESLSKNIDIQAPIFHYSVDGDIEQECAICLCEIEEGEKCRKIKTCGHVFHKDCIDRWFTVELHCPLCRTSVCVVVDCSENAMASSSSFPTLLN</sequence>
<reference evidence="7 8" key="1">
    <citation type="submission" date="2019-08" db="EMBL/GenBank/DDBJ databases">
        <title>Draft genome sequences of two oriental melons (Cucumis melo L. var makuwa).</title>
        <authorList>
            <person name="Kwon S.-Y."/>
        </authorList>
    </citation>
    <scope>NUCLEOTIDE SEQUENCE [LARGE SCALE GENOMIC DNA]</scope>
    <source>
        <strain evidence="8">cv. Chang Bougi</strain>
        <tissue evidence="7">Leaf</tissue>
    </source>
</reference>
<keyword evidence="3" id="KW-0862">Zinc</keyword>
<dbReference type="Pfam" id="PF13639">
    <property type="entry name" value="zf-RING_2"/>
    <property type="match status" value="1"/>
</dbReference>
<feature type="transmembrane region" description="Helical" evidence="5">
    <location>
        <begin position="36"/>
        <end position="54"/>
    </location>
</feature>
<keyword evidence="5" id="KW-1133">Transmembrane helix</keyword>
<evidence type="ECO:0000256" key="2">
    <source>
        <dbReference type="ARBA" id="ARBA00022771"/>
    </source>
</evidence>
<evidence type="ECO:0000256" key="1">
    <source>
        <dbReference type="ARBA" id="ARBA00022723"/>
    </source>
</evidence>
<keyword evidence="5" id="KW-0812">Transmembrane</keyword>
<dbReference type="Gene3D" id="3.30.40.10">
    <property type="entry name" value="Zinc/RING finger domain, C3HC4 (zinc finger)"/>
    <property type="match status" value="1"/>
</dbReference>
<dbReference type="InterPro" id="IPR052788">
    <property type="entry name" value="RING-type_E3_ligase_ATL"/>
</dbReference>
<evidence type="ECO:0000256" key="4">
    <source>
        <dbReference type="PROSITE-ProRule" id="PRU00175"/>
    </source>
</evidence>
<dbReference type="PANTHER" id="PTHR45798">
    <property type="entry name" value="RING-H2 FINGER PROTEIN ATL61-RELATED-RELATED"/>
    <property type="match status" value="1"/>
</dbReference>
<dbReference type="GO" id="GO:0016567">
    <property type="term" value="P:protein ubiquitination"/>
    <property type="evidence" value="ECO:0007669"/>
    <property type="project" value="UniProtKB-UniPathway"/>
</dbReference>
<keyword evidence="1" id="KW-0479">Metal-binding</keyword>
<evidence type="ECO:0000256" key="5">
    <source>
        <dbReference type="SAM" id="Phobius"/>
    </source>
</evidence>
<dbReference type="PROSITE" id="PS50089">
    <property type="entry name" value="ZF_RING_2"/>
    <property type="match status" value="1"/>
</dbReference>
<evidence type="ECO:0000259" key="6">
    <source>
        <dbReference type="PROSITE" id="PS50089"/>
    </source>
</evidence>
<gene>
    <name evidence="7" type="ORF">E5676_scaffold194G002240</name>
</gene>
<dbReference type="InterPro" id="IPR013083">
    <property type="entry name" value="Znf_RING/FYVE/PHD"/>
</dbReference>